<proteinExistence type="predicted"/>
<dbReference type="AlphaFoldDB" id="A0AAW9HBA9"/>
<name>A0AAW9HBA9_9ACTO</name>
<sequence length="159" mass="17415">MYVDAVQRLDINAGLLVEYAPGLVCAADCAAYRALRASLLAPLVGSGAIAITLSALWVHTGYWPADRLVRVCSVRVKSRARRKPPPEERQSIAGLCLTTLPRTITDIFHQEELHLAITCALEVARRRLLKADEWDAVARSLAGRQHAPARSALRAIALR</sequence>
<reference evidence="1 3" key="1">
    <citation type="submission" date="2023-10" db="EMBL/GenBank/DDBJ databases">
        <title>Whole Genome based description of the genera Actinobaculum and Actinotignum reveals a complex phylogenetic relationship within the species included in the genus Actinotignum.</title>
        <authorList>
            <person name="Jensen C.S."/>
            <person name="Dargis R."/>
            <person name="Kemp M."/>
            <person name="Christensen J.J."/>
        </authorList>
    </citation>
    <scope>NUCLEOTIDE SEQUENCE</scope>
    <source>
        <strain evidence="2 3">SLA_B089</strain>
        <strain evidence="1">SLA_B245</strain>
    </source>
</reference>
<gene>
    <name evidence="1" type="ORF">R6G74_03545</name>
    <name evidence="2" type="ORF">R6P33_05785</name>
</gene>
<dbReference type="Proteomes" id="UP001284901">
    <property type="component" value="Unassembled WGS sequence"/>
</dbReference>
<evidence type="ECO:0000313" key="2">
    <source>
        <dbReference type="EMBL" id="MDY5146534.1"/>
    </source>
</evidence>
<dbReference type="EMBL" id="JAWNFV010000005">
    <property type="protein sequence ID" value="MDY5140387.1"/>
    <property type="molecule type" value="Genomic_DNA"/>
</dbReference>
<dbReference type="Proteomes" id="UP001288320">
    <property type="component" value="Unassembled WGS sequence"/>
</dbReference>
<keyword evidence="3" id="KW-1185">Reference proteome</keyword>
<dbReference type="GeneID" id="92814293"/>
<organism evidence="1 4">
    <name type="scientific">Actinotignum timonense</name>
    <dbReference type="NCBI Taxonomy" id="1870995"/>
    <lineage>
        <taxon>Bacteria</taxon>
        <taxon>Bacillati</taxon>
        <taxon>Actinomycetota</taxon>
        <taxon>Actinomycetes</taxon>
        <taxon>Actinomycetales</taxon>
        <taxon>Actinomycetaceae</taxon>
        <taxon>Actinotignum</taxon>
    </lineage>
</organism>
<dbReference type="RefSeq" id="WP_143231876.1">
    <property type="nucleotide sequence ID" value="NZ_CAUPFC010000007.1"/>
</dbReference>
<accession>A0AAW9HBA9</accession>
<dbReference type="EMBL" id="JAWNFY010000014">
    <property type="protein sequence ID" value="MDY5146534.1"/>
    <property type="molecule type" value="Genomic_DNA"/>
</dbReference>
<evidence type="ECO:0000313" key="3">
    <source>
        <dbReference type="Proteomes" id="UP001284901"/>
    </source>
</evidence>
<evidence type="ECO:0000313" key="4">
    <source>
        <dbReference type="Proteomes" id="UP001288320"/>
    </source>
</evidence>
<evidence type="ECO:0000313" key="1">
    <source>
        <dbReference type="EMBL" id="MDY5140387.1"/>
    </source>
</evidence>
<comment type="caution">
    <text evidence="1">The sequence shown here is derived from an EMBL/GenBank/DDBJ whole genome shotgun (WGS) entry which is preliminary data.</text>
</comment>
<protein>
    <submittedName>
        <fullName evidence="1">Uncharacterized protein</fullName>
    </submittedName>
</protein>